<feature type="chain" id="PRO_5037687931" description="Long-subunit fatty acid transport protein" evidence="1">
    <location>
        <begin position="22"/>
        <end position="505"/>
    </location>
</feature>
<evidence type="ECO:0000256" key="1">
    <source>
        <dbReference type="SAM" id="SignalP"/>
    </source>
</evidence>
<evidence type="ECO:0008006" key="4">
    <source>
        <dbReference type="Google" id="ProtNLM"/>
    </source>
</evidence>
<name>A0A929KYP4_9SPHI</name>
<evidence type="ECO:0000313" key="3">
    <source>
        <dbReference type="Proteomes" id="UP000622475"/>
    </source>
</evidence>
<accession>A0A929KYP4</accession>
<dbReference type="EMBL" id="JADFFL010000007">
    <property type="protein sequence ID" value="MBE9663612.1"/>
    <property type="molecule type" value="Genomic_DNA"/>
</dbReference>
<feature type="signal peptide" evidence="1">
    <location>
        <begin position="1"/>
        <end position="21"/>
    </location>
</feature>
<keyword evidence="3" id="KW-1185">Reference proteome</keyword>
<dbReference type="Gene3D" id="2.40.160.60">
    <property type="entry name" value="Outer membrane protein transport protein (OMPP1/FadL/TodX)"/>
    <property type="match status" value="1"/>
</dbReference>
<dbReference type="RefSeq" id="WP_194112851.1">
    <property type="nucleotide sequence ID" value="NZ_JADFFL010000007.1"/>
</dbReference>
<dbReference type="Proteomes" id="UP000622475">
    <property type="component" value="Unassembled WGS sequence"/>
</dbReference>
<reference evidence="2" key="1">
    <citation type="submission" date="2020-10" db="EMBL/GenBank/DDBJ databases">
        <title>Mucilaginibacter mali sp. nov., isolated from rhizosphere soil of apple orchard.</title>
        <authorList>
            <person name="Lee J.-S."/>
            <person name="Kim H.S."/>
            <person name="Kim J.-S."/>
        </authorList>
    </citation>
    <scope>NUCLEOTIDE SEQUENCE</scope>
    <source>
        <strain evidence="2">KCTC 22746</strain>
    </source>
</reference>
<proteinExistence type="predicted"/>
<gene>
    <name evidence="2" type="ORF">IRJ16_17115</name>
</gene>
<dbReference type="SUPFAM" id="SSF56935">
    <property type="entry name" value="Porins"/>
    <property type="match status" value="1"/>
</dbReference>
<organism evidence="2 3">
    <name type="scientific">Mucilaginibacter myungsuensis</name>
    <dbReference type="NCBI Taxonomy" id="649104"/>
    <lineage>
        <taxon>Bacteria</taxon>
        <taxon>Pseudomonadati</taxon>
        <taxon>Bacteroidota</taxon>
        <taxon>Sphingobacteriia</taxon>
        <taxon>Sphingobacteriales</taxon>
        <taxon>Sphingobacteriaceae</taxon>
        <taxon>Mucilaginibacter</taxon>
    </lineage>
</organism>
<comment type="caution">
    <text evidence="2">The sequence shown here is derived from an EMBL/GenBank/DDBJ whole genome shotgun (WGS) entry which is preliminary data.</text>
</comment>
<dbReference type="AlphaFoldDB" id="A0A929KYP4"/>
<sequence>MKPKYLLTAVAIVAAAQTGFAQYSQDALRFSQTQTGNTSRIKAIGNAGTAVGGDLSSIGGNPAGLGFFTRSEISITPEFNGSNINSLYQGNSMNSSKGSLNLANVAAVIYSRLYNNSSDKSQGWLSLNFGISYNRTANYYEDVTYGGTNRSNSITDFYANDANNNKASNTAGDIYDNTLGRWAYDQNLIDYYAGDTYRSNATNPVAGQSINPNGYAQMSTAYRTGGQSELSLSAGANYSNKFYFGVGVGIANIRYNTTTRFVENGNANVITDFGPPIVTATRPYINTYSQDQSTTGTGFNLKAGFIFKPVNAVRLGASVTTPTWYNIDDNYNEEMATRLNGTNQFVPTANYPFRYNLTTPFKATGGIAVFIKDYGFISGDVEYLDYSASRLSGDYSATRDNNDIRTLYQSAVNSRIGAEARLSSEFFLRGGYGIQGSPLKSNGSDIKTASGGLGYRSGDYYIDLTYSRMDYGSQSVYPYEIGTASPVATLNRTINNVFATVGFRF</sequence>
<protein>
    <recommendedName>
        <fullName evidence="4">Long-subunit fatty acid transport protein</fullName>
    </recommendedName>
</protein>
<evidence type="ECO:0000313" key="2">
    <source>
        <dbReference type="EMBL" id="MBE9663612.1"/>
    </source>
</evidence>
<keyword evidence="1" id="KW-0732">Signal</keyword>